<dbReference type="KEGG" id="jeo:JMA_22530"/>
<name>A0A0B5AMP2_9BACL</name>
<sequence length="64" mass="7056">MRLERLIELGKQHSECPRCGSSRIGGGSGMIYVDDVTFRRTCKCGWEVEVIEKGGSDNHAVTCP</sequence>
<proteinExistence type="predicted"/>
<accession>A0A0B5AMP2</accession>
<dbReference type="EMBL" id="CP009416">
    <property type="protein sequence ID" value="AJD91570.1"/>
    <property type="molecule type" value="Genomic_DNA"/>
</dbReference>
<evidence type="ECO:0000313" key="2">
    <source>
        <dbReference type="EMBL" id="AJD91570.1"/>
    </source>
</evidence>
<dbReference type="HOGENOM" id="CLU_201597_0_0_9"/>
<dbReference type="Pfam" id="PF12677">
    <property type="entry name" value="DUF3797"/>
    <property type="match status" value="1"/>
</dbReference>
<dbReference type="InterPro" id="IPR024256">
    <property type="entry name" value="DUF3797"/>
</dbReference>
<protein>
    <recommendedName>
        <fullName evidence="1">DUF3797 domain-containing protein</fullName>
    </recommendedName>
</protein>
<evidence type="ECO:0000259" key="1">
    <source>
        <dbReference type="Pfam" id="PF12677"/>
    </source>
</evidence>
<organism evidence="2 3">
    <name type="scientific">Jeotgalibacillus malaysiensis</name>
    <dbReference type="NCBI Taxonomy" id="1508404"/>
    <lineage>
        <taxon>Bacteria</taxon>
        <taxon>Bacillati</taxon>
        <taxon>Bacillota</taxon>
        <taxon>Bacilli</taxon>
        <taxon>Bacillales</taxon>
        <taxon>Caryophanaceae</taxon>
        <taxon>Jeotgalibacillus</taxon>
    </lineage>
</organism>
<feature type="domain" description="DUF3797" evidence="1">
    <location>
        <begin position="1"/>
        <end position="48"/>
    </location>
</feature>
<dbReference type="Proteomes" id="UP000031449">
    <property type="component" value="Chromosome"/>
</dbReference>
<dbReference type="BioCyc" id="JESP1508404:G14D9-11508-MONOMER"/>
<reference evidence="2 3" key="1">
    <citation type="submission" date="2014-08" db="EMBL/GenBank/DDBJ databases">
        <title>Complete genome of a marine bacteria Jeotgalibacillus malaysiensis.</title>
        <authorList>
            <person name="Yaakop A.S."/>
            <person name="Chan K.-G."/>
            <person name="Goh K.M."/>
        </authorList>
    </citation>
    <scope>NUCLEOTIDE SEQUENCE [LARGE SCALE GENOMIC DNA]</scope>
    <source>
        <strain evidence="2 3">D5</strain>
    </source>
</reference>
<gene>
    <name evidence="2" type="ORF">JMA_22530</name>
</gene>
<dbReference type="OrthoDB" id="2658806at2"/>
<dbReference type="STRING" id="1508404.JMA_22530"/>
<dbReference type="AlphaFoldDB" id="A0A0B5AMP2"/>
<keyword evidence="3" id="KW-1185">Reference proteome</keyword>
<evidence type="ECO:0000313" key="3">
    <source>
        <dbReference type="Proteomes" id="UP000031449"/>
    </source>
</evidence>